<comment type="caution">
    <text evidence="3">The sequence shown here is derived from an EMBL/GenBank/DDBJ whole genome shotgun (WGS) entry which is preliminary data.</text>
</comment>
<evidence type="ECO:0000256" key="1">
    <source>
        <dbReference type="SAM" id="MobiDB-lite"/>
    </source>
</evidence>
<feature type="region of interest" description="Disordered" evidence="1">
    <location>
        <begin position="83"/>
        <end position="109"/>
    </location>
</feature>
<feature type="compositionally biased region" description="Polar residues" evidence="1">
    <location>
        <begin position="93"/>
        <end position="103"/>
    </location>
</feature>
<name>A0AAN9V353_9ORTH</name>
<keyword evidence="2" id="KW-0732">Signal</keyword>
<evidence type="ECO:0000313" key="4">
    <source>
        <dbReference type="Proteomes" id="UP001378592"/>
    </source>
</evidence>
<accession>A0AAN9V353</accession>
<evidence type="ECO:0000256" key="2">
    <source>
        <dbReference type="SAM" id="SignalP"/>
    </source>
</evidence>
<keyword evidence="4" id="KW-1185">Reference proteome</keyword>
<evidence type="ECO:0008006" key="5">
    <source>
        <dbReference type="Google" id="ProtNLM"/>
    </source>
</evidence>
<feature type="compositionally biased region" description="Low complexity" evidence="1">
    <location>
        <begin position="83"/>
        <end position="92"/>
    </location>
</feature>
<dbReference type="AlphaFoldDB" id="A0AAN9V353"/>
<reference evidence="3 4" key="1">
    <citation type="submission" date="2024-03" db="EMBL/GenBank/DDBJ databases">
        <title>The genome assembly and annotation of the cricket Gryllus longicercus Weissman &amp; Gray.</title>
        <authorList>
            <person name="Szrajer S."/>
            <person name="Gray D."/>
            <person name="Ylla G."/>
        </authorList>
    </citation>
    <scope>NUCLEOTIDE SEQUENCE [LARGE SCALE GENOMIC DNA]</scope>
    <source>
        <strain evidence="3">DAG 2021-001</strain>
        <tissue evidence="3">Whole body minus gut</tissue>
    </source>
</reference>
<evidence type="ECO:0000313" key="3">
    <source>
        <dbReference type="EMBL" id="KAK7788673.1"/>
    </source>
</evidence>
<gene>
    <name evidence="3" type="ORF">R5R35_013478</name>
</gene>
<proteinExistence type="predicted"/>
<dbReference type="EMBL" id="JAZDUA010000978">
    <property type="protein sequence ID" value="KAK7788673.1"/>
    <property type="molecule type" value="Genomic_DNA"/>
</dbReference>
<organism evidence="3 4">
    <name type="scientific">Gryllus longicercus</name>
    <dbReference type="NCBI Taxonomy" id="2509291"/>
    <lineage>
        <taxon>Eukaryota</taxon>
        <taxon>Metazoa</taxon>
        <taxon>Ecdysozoa</taxon>
        <taxon>Arthropoda</taxon>
        <taxon>Hexapoda</taxon>
        <taxon>Insecta</taxon>
        <taxon>Pterygota</taxon>
        <taxon>Neoptera</taxon>
        <taxon>Polyneoptera</taxon>
        <taxon>Orthoptera</taxon>
        <taxon>Ensifera</taxon>
        <taxon>Gryllidea</taxon>
        <taxon>Grylloidea</taxon>
        <taxon>Gryllidae</taxon>
        <taxon>Gryllinae</taxon>
        <taxon>Gryllus</taxon>
    </lineage>
</organism>
<dbReference type="Proteomes" id="UP001378592">
    <property type="component" value="Unassembled WGS sequence"/>
</dbReference>
<protein>
    <recommendedName>
        <fullName evidence="5">Accessory gland protein</fullName>
    </recommendedName>
</protein>
<sequence length="159" mass="16665">MRLVHGPRAFVAVLLLLLPAAKATTERLPFPNTETRGEVQTNCTANLTTADGYKDGYFNSSDVIAPELVSTNGNAYSVLNAPSSPTATTSSTRSGSELGNASTVDGKKKAVKEPELDCARGEGGACPPPVVACADAPTRPLSALAAMVYSWLARRGLRW</sequence>
<feature type="signal peptide" evidence="2">
    <location>
        <begin position="1"/>
        <end position="23"/>
    </location>
</feature>
<feature type="chain" id="PRO_5042822748" description="Accessory gland protein" evidence="2">
    <location>
        <begin position="24"/>
        <end position="159"/>
    </location>
</feature>